<dbReference type="GO" id="GO:0005737">
    <property type="term" value="C:cytoplasm"/>
    <property type="evidence" value="ECO:0007669"/>
    <property type="project" value="TreeGrafter"/>
</dbReference>
<comment type="catalytic activity">
    <reaction evidence="18">
        <text>(6S)-5,6,7,8-tetrahydrofolyl-(gamma-L-Glu)(n) + L-glutamate + ATP = (6S)-5,6,7,8-tetrahydrofolyl-(gamma-L-Glu)(n+1) + ADP + phosphate + H(+)</text>
        <dbReference type="Rhea" id="RHEA:10580"/>
        <dbReference type="Rhea" id="RHEA-COMP:14738"/>
        <dbReference type="Rhea" id="RHEA-COMP:14740"/>
        <dbReference type="ChEBI" id="CHEBI:15378"/>
        <dbReference type="ChEBI" id="CHEBI:29985"/>
        <dbReference type="ChEBI" id="CHEBI:30616"/>
        <dbReference type="ChEBI" id="CHEBI:43474"/>
        <dbReference type="ChEBI" id="CHEBI:141005"/>
        <dbReference type="ChEBI" id="CHEBI:456216"/>
        <dbReference type="EC" id="6.3.2.17"/>
    </reaction>
</comment>
<organism evidence="24 25">
    <name type="scientific">Capnocytophaga granulosa</name>
    <dbReference type="NCBI Taxonomy" id="45242"/>
    <lineage>
        <taxon>Bacteria</taxon>
        <taxon>Pseudomonadati</taxon>
        <taxon>Bacteroidota</taxon>
        <taxon>Flavobacteriia</taxon>
        <taxon>Flavobacteriales</taxon>
        <taxon>Flavobacteriaceae</taxon>
        <taxon>Capnocytophaga</taxon>
    </lineage>
</organism>
<evidence type="ECO:0000256" key="21">
    <source>
        <dbReference type="ARBA" id="ARBA00049161"/>
    </source>
</evidence>
<evidence type="ECO:0000256" key="5">
    <source>
        <dbReference type="ARBA" id="ARBA00008276"/>
    </source>
</evidence>
<dbReference type="Proteomes" id="UP000182771">
    <property type="component" value="Unassembled WGS sequence"/>
</dbReference>
<evidence type="ECO:0000256" key="2">
    <source>
        <dbReference type="ARBA" id="ARBA00002714"/>
    </source>
</evidence>
<dbReference type="PANTHER" id="PTHR11136">
    <property type="entry name" value="FOLYLPOLYGLUTAMATE SYNTHASE-RELATED"/>
    <property type="match status" value="1"/>
</dbReference>
<gene>
    <name evidence="24" type="ORF">SAMN05444420_104240</name>
</gene>
<dbReference type="RefSeq" id="WP_016420850.1">
    <property type="nucleotide sequence ID" value="NZ_FNND01000004.1"/>
</dbReference>
<comment type="catalytic activity">
    <reaction evidence="19">
        <text>10-formyltetrahydrofolyl-(gamma-L-Glu)(n) + L-glutamate + ATP = 10-formyltetrahydrofolyl-(gamma-L-Glu)(n+1) + ADP + phosphate + H(+)</text>
        <dbReference type="Rhea" id="RHEA:51904"/>
        <dbReference type="Rhea" id="RHEA-COMP:13088"/>
        <dbReference type="Rhea" id="RHEA-COMP:14300"/>
        <dbReference type="ChEBI" id="CHEBI:15378"/>
        <dbReference type="ChEBI" id="CHEBI:29985"/>
        <dbReference type="ChEBI" id="CHEBI:30616"/>
        <dbReference type="ChEBI" id="CHEBI:43474"/>
        <dbReference type="ChEBI" id="CHEBI:134413"/>
        <dbReference type="ChEBI" id="CHEBI:456216"/>
        <dbReference type="EC" id="6.3.2.17"/>
    </reaction>
</comment>
<evidence type="ECO:0000256" key="13">
    <source>
        <dbReference type="ARBA" id="ARBA00022842"/>
    </source>
</evidence>
<dbReference type="SUPFAM" id="SSF53244">
    <property type="entry name" value="MurD-like peptide ligases, peptide-binding domain"/>
    <property type="match status" value="1"/>
</dbReference>
<keyword evidence="9" id="KW-0436">Ligase</keyword>
<comment type="cofactor">
    <cofactor evidence="1">
        <name>Mg(2+)</name>
        <dbReference type="ChEBI" id="CHEBI:18420"/>
    </cofactor>
</comment>
<evidence type="ECO:0000256" key="8">
    <source>
        <dbReference type="ARBA" id="ARBA00019357"/>
    </source>
</evidence>
<evidence type="ECO:0000256" key="9">
    <source>
        <dbReference type="ARBA" id="ARBA00022598"/>
    </source>
</evidence>
<evidence type="ECO:0000256" key="7">
    <source>
        <dbReference type="ARBA" id="ARBA00013025"/>
    </source>
</evidence>
<evidence type="ECO:0000256" key="20">
    <source>
        <dbReference type="ARBA" id="ARBA00049035"/>
    </source>
</evidence>
<dbReference type="GO" id="GO:0004326">
    <property type="term" value="F:tetrahydrofolylpolyglutamate synthase activity"/>
    <property type="evidence" value="ECO:0007669"/>
    <property type="project" value="UniProtKB-EC"/>
</dbReference>
<dbReference type="InterPro" id="IPR036615">
    <property type="entry name" value="Mur_ligase_C_dom_sf"/>
</dbReference>
<keyword evidence="25" id="KW-1185">Reference proteome</keyword>
<dbReference type="InterPro" id="IPR036565">
    <property type="entry name" value="Mur-like_cat_sf"/>
</dbReference>
<dbReference type="GO" id="GO:0046656">
    <property type="term" value="P:folic acid biosynthetic process"/>
    <property type="evidence" value="ECO:0007669"/>
    <property type="project" value="UniProtKB-KW"/>
</dbReference>
<keyword evidence="13" id="KW-0460">Magnesium</keyword>
<evidence type="ECO:0000256" key="19">
    <source>
        <dbReference type="ARBA" id="ARBA00047808"/>
    </source>
</evidence>
<evidence type="ECO:0000256" key="3">
    <source>
        <dbReference type="ARBA" id="ARBA00004799"/>
    </source>
</evidence>
<accession>A0A1H2WXA1</accession>
<evidence type="ECO:0000256" key="10">
    <source>
        <dbReference type="ARBA" id="ARBA00022723"/>
    </source>
</evidence>
<evidence type="ECO:0000256" key="16">
    <source>
        <dbReference type="ARBA" id="ARBA00030592"/>
    </source>
</evidence>
<dbReference type="InterPro" id="IPR004101">
    <property type="entry name" value="Mur_ligase_C"/>
</dbReference>
<proteinExistence type="inferred from homology"/>
<dbReference type="Gene3D" id="3.40.1190.10">
    <property type="entry name" value="Mur-like, catalytic domain"/>
    <property type="match status" value="1"/>
</dbReference>
<dbReference type="Pfam" id="PF02875">
    <property type="entry name" value="Mur_ligase_C"/>
    <property type="match status" value="1"/>
</dbReference>
<comment type="pathway">
    <text evidence="4">Cofactor biosynthesis; tetrahydrofolylpolyglutamate biosynthesis.</text>
</comment>
<comment type="function">
    <text evidence="2">Functions in two distinct reactions of the de novo folate biosynthetic pathway. Catalyzes the addition of a glutamate residue to dihydropteroate (7,8-dihydropteroate or H2Pte) to form dihydrofolate (7,8-dihydrofolate monoglutamate or H2Pte-Glu). Also catalyzes successive additions of L-glutamate to tetrahydrofolate or 10-formyltetrahydrofolate or 5,10-methylenetetrahydrofolate, leading to folylpolyglutamate derivatives.</text>
</comment>
<comment type="catalytic activity">
    <reaction evidence="21">
        <text>7,8-dihydropteroate + L-glutamate + ATP = 7,8-dihydrofolate + ADP + phosphate + H(+)</text>
        <dbReference type="Rhea" id="RHEA:23584"/>
        <dbReference type="ChEBI" id="CHEBI:15378"/>
        <dbReference type="ChEBI" id="CHEBI:17839"/>
        <dbReference type="ChEBI" id="CHEBI:29985"/>
        <dbReference type="ChEBI" id="CHEBI:30616"/>
        <dbReference type="ChEBI" id="CHEBI:43474"/>
        <dbReference type="ChEBI" id="CHEBI:57451"/>
        <dbReference type="ChEBI" id="CHEBI:456216"/>
        <dbReference type="EC" id="6.3.2.12"/>
    </reaction>
</comment>
<evidence type="ECO:0000256" key="1">
    <source>
        <dbReference type="ARBA" id="ARBA00001946"/>
    </source>
</evidence>
<comment type="catalytic activity">
    <reaction evidence="20">
        <text>(6R)-5,10-methylenetetrahydrofolyl-(gamma-L-Glu)(n) + L-glutamate + ATP = (6R)-5,10-methylenetetrahydrofolyl-(gamma-L-Glu)(n+1) + ADP + phosphate + H(+)</text>
        <dbReference type="Rhea" id="RHEA:51912"/>
        <dbReference type="Rhea" id="RHEA-COMP:13257"/>
        <dbReference type="Rhea" id="RHEA-COMP:13258"/>
        <dbReference type="ChEBI" id="CHEBI:15378"/>
        <dbReference type="ChEBI" id="CHEBI:29985"/>
        <dbReference type="ChEBI" id="CHEBI:30616"/>
        <dbReference type="ChEBI" id="CHEBI:43474"/>
        <dbReference type="ChEBI" id="CHEBI:136572"/>
        <dbReference type="ChEBI" id="CHEBI:456216"/>
        <dbReference type="EC" id="6.3.2.17"/>
    </reaction>
</comment>
<dbReference type="PROSITE" id="PS01011">
    <property type="entry name" value="FOLYLPOLYGLU_SYNT_1"/>
    <property type="match status" value="1"/>
</dbReference>
<dbReference type="Gene3D" id="3.90.190.20">
    <property type="entry name" value="Mur ligase, C-terminal domain"/>
    <property type="match status" value="1"/>
</dbReference>
<comment type="caution">
    <text evidence="24">The sequence shown here is derived from an EMBL/GenBank/DDBJ whole genome shotgun (WGS) entry which is preliminary data.</text>
</comment>
<dbReference type="GO" id="GO:0046872">
    <property type="term" value="F:metal ion binding"/>
    <property type="evidence" value="ECO:0007669"/>
    <property type="project" value="UniProtKB-KW"/>
</dbReference>
<dbReference type="OrthoDB" id="9809356at2"/>
<comment type="pathway">
    <text evidence="3">Cofactor biosynthesis; tetrahydrofolate biosynthesis; 7,8-dihydrofolate from 2-amino-4-hydroxy-6-hydroxymethyl-7,8-dihydropteridine diphosphate and 4-aminobenzoate: step 2/2.</text>
</comment>
<dbReference type="FunFam" id="3.40.1190.10:FF:000011">
    <property type="entry name" value="Folylpolyglutamate synthase/dihydrofolate synthase"/>
    <property type="match status" value="1"/>
</dbReference>
<dbReference type="EC" id="6.3.2.12" evidence="6"/>
<dbReference type="EC" id="6.3.2.17" evidence="7"/>
<keyword evidence="11" id="KW-0547">Nucleotide-binding</keyword>
<dbReference type="GO" id="GO:0008841">
    <property type="term" value="F:dihydrofolate synthase activity"/>
    <property type="evidence" value="ECO:0007669"/>
    <property type="project" value="UniProtKB-EC"/>
</dbReference>
<dbReference type="SUPFAM" id="SSF53623">
    <property type="entry name" value="MurD-like peptide ligases, catalytic domain"/>
    <property type="match status" value="1"/>
</dbReference>
<dbReference type="PIRSF" id="PIRSF001563">
    <property type="entry name" value="Folylpolyglu_synth"/>
    <property type="match status" value="1"/>
</dbReference>
<evidence type="ECO:0000256" key="4">
    <source>
        <dbReference type="ARBA" id="ARBA00005150"/>
    </source>
</evidence>
<evidence type="ECO:0000256" key="14">
    <source>
        <dbReference type="ARBA" id="ARBA00022909"/>
    </source>
</evidence>
<dbReference type="GeneID" id="85017239"/>
<keyword evidence="14" id="KW-0289">Folate biosynthesis</keyword>
<dbReference type="InterPro" id="IPR018109">
    <property type="entry name" value="Folylpolyglutamate_synth_CS"/>
</dbReference>
<evidence type="ECO:0000256" key="15">
    <source>
        <dbReference type="ARBA" id="ARBA00030048"/>
    </source>
</evidence>
<comment type="similarity">
    <text evidence="5">Belongs to the folylpolyglutamate synthase family.</text>
</comment>
<name>A0A1H2WXA1_9FLAO</name>
<evidence type="ECO:0000256" key="12">
    <source>
        <dbReference type="ARBA" id="ARBA00022840"/>
    </source>
</evidence>
<dbReference type="EMBL" id="FNND01000004">
    <property type="protein sequence ID" value="SDW85293.1"/>
    <property type="molecule type" value="Genomic_DNA"/>
</dbReference>
<evidence type="ECO:0000313" key="24">
    <source>
        <dbReference type="EMBL" id="SDW85293.1"/>
    </source>
</evidence>
<evidence type="ECO:0000313" key="25">
    <source>
        <dbReference type="Proteomes" id="UP000182771"/>
    </source>
</evidence>
<feature type="domain" description="Mur ligase central" evidence="23">
    <location>
        <begin position="51"/>
        <end position="194"/>
    </location>
</feature>
<evidence type="ECO:0000256" key="11">
    <source>
        <dbReference type="ARBA" id="ARBA00022741"/>
    </source>
</evidence>
<dbReference type="AlphaFoldDB" id="A0A1H2WXA1"/>
<keyword evidence="12" id="KW-0067">ATP-binding</keyword>
<dbReference type="InterPro" id="IPR001645">
    <property type="entry name" value="Folylpolyglutamate_synth"/>
</dbReference>
<dbReference type="PROSITE" id="PS01012">
    <property type="entry name" value="FOLYLPOLYGLU_SYNT_2"/>
    <property type="match status" value="1"/>
</dbReference>
<evidence type="ECO:0000256" key="17">
    <source>
        <dbReference type="ARBA" id="ARBA00032510"/>
    </source>
</evidence>
<keyword evidence="10" id="KW-0479">Metal-binding</keyword>
<reference evidence="24 25" key="1">
    <citation type="submission" date="2016-10" db="EMBL/GenBank/DDBJ databases">
        <authorList>
            <person name="Varghese N."/>
            <person name="Submissions S."/>
        </authorList>
    </citation>
    <scope>NUCLEOTIDE SEQUENCE [LARGE SCALE GENOMIC DNA]</scope>
    <source>
        <strain evidence="24 25">DSM 11449</strain>
    </source>
</reference>
<dbReference type="InterPro" id="IPR013221">
    <property type="entry name" value="Mur_ligase_cen"/>
</dbReference>
<dbReference type="GO" id="GO:0005524">
    <property type="term" value="F:ATP binding"/>
    <property type="evidence" value="ECO:0007669"/>
    <property type="project" value="UniProtKB-KW"/>
</dbReference>
<dbReference type="NCBIfam" id="TIGR01499">
    <property type="entry name" value="folC"/>
    <property type="match status" value="1"/>
</dbReference>
<dbReference type="Pfam" id="PF08245">
    <property type="entry name" value="Mur_ligase_M"/>
    <property type="match status" value="1"/>
</dbReference>
<dbReference type="PANTHER" id="PTHR11136:SF0">
    <property type="entry name" value="DIHYDROFOLATE SYNTHETASE-RELATED"/>
    <property type="match status" value="1"/>
</dbReference>
<sequence length="404" mass="44978">MTYTESIDWLWAHLPMYQEKGRSAFRGKLDNILLLCDHLGNPQEQFPTLHIAGTNGKGSSSHALASVLQEAGYKVGLYTSPHLKDFRERIKINGEDISQEAVCQFVEKNKDFIEGENFSFFEVTVGMAFDYFAYQKVDIAVIEVGLGGRLDSTNIINPVVSLITNIGKDHTEILGNTLEEIAYEKAGIIKPHTPVVISEFHPLTAPVFKQVAAKREAPIYFADSLEVPYTMDLKGGYQAKNIKGIVQTLRILQEKGWAISEENIQQGLSHIVANTHLMGRWQLLSEHPKTICDTAHNAHGFAEIFAQLGQEKYNTLHMVLGFVKEKDLDAILPMFPKQAHYYFCTPKIDRGLSATLLQEKAASYGLRGDAFPSVESALAQAQEQAHTDDFIYIGGSTFVVAEVV</sequence>
<evidence type="ECO:0000256" key="18">
    <source>
        <dbReference type="ARBA" id="ARBA00047493"/>
    </source>
</evidence>
<evidence type="ECO:0000256" key="6">
    <source>
        <dbReference type="ARBA" id="ARBA00013023"/>
    </source>
</evidence>
<protein>
    <recommendedName>
        <fullName evidence="8">Dihydrofolate synthase/folylpolyglutamate synthase</fullName>
        <ecNumber evidence="6">6.3.2.12</ecNumber>
        <ecNumber evidence="7">6.3.2.17</ecNumber>
    </recommendedName>
    <alternativeName>
        <fullName evidence="17">Folylpoly-gamma-glutamate synthetase-dihydrofolate synthetase</fullName>
    </alternativeName>
    <alternativeName>
        <fullName evidence="15">Folylpolyglutamate synthetase</fullName>
    </alternativeName>
    <alternativeName>
        <fullName evidence="16">Tetrahydrofolylpolyglutamate synthase</fullName>
    </alternativeName>
</protein>
<evidence type="ECO:0000259" key="23">
    <source>
        <dbReference type="Pfam" id="PF08245"/>
    </source>
</evidence>
<evidence type="ECO:0000259" key="22">
    <source>
        <dbReference type="Pfam" id="PF02875"/>
    </source>
</evidence>
<feature type="domain" description="Mur ligase C-terminal" evidence="22">
    <location>
        <begin position="279"/>
        <end position="396"/>
    </location>
</feature>